<comment type="caution">
    <text evidence="2">The sequence shown here is derived from an EMBL/GenBank/DDBJ whole genome shotgun (WGS) entry which is preliminary data.</text>
</comment>
<dbReference type="AlphaFoldDB" id="A0A0S7WS80"/>
<dbReference type="PANTHER" id="PTHR39081:SF1">
    <property type="entry name" value="MUT7-C RNASE DOMAIN-CONTAINING PROTEIN"/>
    <property type="match status" value="1"/>
</dbReference>
<evidence type="ECO:0000313" key="2">
    <source>
        <dbReference type="EMBL" id="KPJ52428.1"/>
    </source>
</evidence>
<gene>
    <name evidence="2" type="ORF">AMJ39_07870</name>
</gene>
<dbReference type="InterPro" id="IPR002782">
    <property type="entry name" value="Mut7-C_RNAse_dom"/>
</dbReference>
<dbReference type="Pfam" id="PF01927">
    <property type="entry name" value="Mut7-C"/>
    <property type="match status" value="1"/>
</dbReference>
<dbReference type="EMBL" id="LIZS01000059">
    <property type="protein sequence ID" value="KPJ52428.1"/>
    <property type="molecule type" value="Genomic_DNA"/>
</dbReference>
<evidence type="ECO:0000259" key="1">
    <source>
        <dbReference type="Pfam" id="PF01927"/>
    </source>
</evidence>
<accession>A0A0S7WS80</accession>
<organism evidence="2 3">
    <name type="scientific">candidate division TA06 bacterium DG_24</name>
    <dbReference type="NCBI Taxonomy" id="1703770"/>
    <lineage>
        <taxon>Bacteria</taxon>
        <taxon>Bacteria division TA06</taxon>
    </lineage>
</organism>
<name>A0A0S7WS80_UNCT6</name>
<sequence>MRFVVDFMAGRLATWLRVLGFDAVYLGRPADPEIMRIALTEDRLVLTRNRQLAGTERPRVVVLESETVAEQLAELNARFRLVHEMHPFTRCAECNAELVHAARSRARDRVPPYIFETHAEFGYCPDCDKFYWRGSHWTAMRRNITLLERRT</sequence>
<protein>
    <recommendedName>
        <fullName evidence="1">Mut7-C RNAse domain-containing protein</fullName>
    </recommendedName>
</protein>
<feature type="domain" description="Mut7-C RNAse" evidence="1">
    <location>
        <begin position="1"/>
        <end position="143"/>
    </location>
</feature>
<dbReference type="Proteomes" id="UP000052008">
    <property type="component" value="Unassembled WGS sequence"/>
</dbReference>
<evidence type="ECO:0000313" key="3">
    <source>
        <dbReference type="Proteomes" id="UP000052008"/>
    </source>
</evidence>
<dbReference type="PANTHER" id="PTHR39081">
    <property type="entry name" value="MUT7-C DOMAIN-CONTAINING PROTEIN"/>
    <property type="match status" value="1"/>
</dbReference>
<proteinExistence type="predicted"/>
<reference evidence="2 3" key="1">
    <citation type="journal article" date="2015" name="Microbiome">
        <title>Genomic resolution of linkages in carbon, nitrogen, and sulfur cycling among widespread estuary sediment bacteria.</title>
        <authorList>
            <person name="Baker B.J."/>
            <person name="Lazar C.S."/>
            <person name="Teske A.P."/>
            <person name="Dick G.J."/>
        </authorList>
    </citation>
    <scope>NUCLEOTIDE SEQUENCE [LARGE SCALE GENOMIC DNA]</scope>
    <source>
        <strain evidence="2">DG_24</strain>
    </source>
</reference>